<comment type="caution">
    <text evidence="2">The sequence shown here is derived from an EMBL/GenBank/DDBJ whole genome shotgun (WGS) entry which is preliminary data.</text>
</comment>
<gene>
    <name evidence="2" type="ORF">DZC73_10025</name>
</gene>
<keyword evidence="3" id="KW-1185">Reference proteome</keyword>
<evidence type="ECO:0000313" key="2">
    <source>
        <dbReference type="EMBL" id="RQP25482.1"/>
    </source>
</evidence>
<reference evidence="2 3" key="1">
    <citation type="submission" date="2018-08" db="EMBL/GenBank/DDBJ databases">
        <authorList>
            <person name="Khan S.A."/>
            <person name="Jeon C.O."/>
            <person name="Chun B.H."/>
            <person name="Jeong S.E."/>
        </authorList>
    </citation>
    <scope>NUCLEOTIDE SEQUENCE [LARGE SCALE GENOMIC DNA]</scope>
    <source>
        <strain evidence="2 3">S-16</strain>
    </source>
</reference>
<evidence type="ECO:0000256" key="1">
    <source>
        <dbReference type="SAM" id="MobiDB-lite"/>
    </source>
</evidence>
<reference evidence="2 3" key="2">
    <citation type="submission" date="2018-12" db="EMBL/GenBank/DDBJ databases">
        <title>Rhizobacter gummiphilus sp. nov., a rubber-degrading bacterium isolated from the soil of a botanical garden in Japan.</title>
        <authorList>
            <person name="Shunsuke S.S."/>
        </authorList>
    </citation>
    <scope>NUCLEOTIDE SEQUENCE [LARGE SCALE GENOMIC DNA]</scope>
    <source>
        <strain evidence="2 3">S-16</strain>
    </source>
</reference>
<proteinExistence type="predicted"/>
<dbReference type="EMBL" id="QUSW01000002">
    <property type="protein sequence ID" value="RQP25482.1"/>
    <property type="molecule type" value="Genomic_DNA"/>
</dbReference>
<dbReference type="Proteomes" id="UP000267464">
    <property type="component" value="Unassembled WGS sequence"/>
</dbReference>
<accession>A0A3N7J3N5</accession>
<organism evidence="2 3">
    <name type="scientific">Piscinibacter terrae</name>
    <dbReference type="NCBI Taxonomy" id="2496871"/>
    <lineage>
        <taxon>Bacteria</taxon>
        <taxon>Pseudomonadati</taxon>
        <taxon>Pseudomonadota</taxon>
        <taxon>Betaproteobacteria</taxon>
        <taxon>Burkholderiales</taxon>
        <taxon>Sphaerotilaceae</taxon>
        <taxon>Piscinibacter</taxon>
    </lineage>
</organism>
<evidence type="ECO:0000313" key="3">
    <source>
        <dbReference type="Proteomes" id="UP000267464"/>
    </source>
</evidence>
<feature type="region of interest" description="Disordered" evidence="1">
    <location>
        <begin position="47"/>
        <end position="98"/>
    </location>
</feature>
<feature type="compositionally biased region" description="Basic residues" evidence="1">
    <location>
        <begin position="70"/>
        <end position="79"/>
    </location>
</feature>
<dbReference type="AlphaFoldDB" id="A0A3N7J3N5"/>
<protein>
    <submittedName>
        <fullName evidence="2">Uncharacterized protein</fullName>
    </submittedName>
</protein>
<sequence length="98" mass="11834">MTFPRSRGCRRRPPWRHTGVPRCRSGHWPAPAHRRWCRKTCTSRRWRPAPLPARPPASAMPRRPAWPHRPSPRVRRRWWTAHAPRTAQPASPRWRRDF</sequence>
<feature type="region of interest" description="Disordered" evidence="1">
    <location>
        <begin position="1"/>
        <end position="24"/>
    </location>
</feature>
<name>A0A3N7J3N5_9BURK</name>